<dbReference type="AlphaFoldDB" id="A0A3P2A6G1"/>
<feature type="transmembrane region" description="Helical" evidence="1">
    <location>
        <begin position="51"/>
        <end position="72"/>
    </location>
</feature>
<keyword evidence="1" id="KW-0472">Membrane</keyword>
<feature type="transmembrane region" description="Helical" evidence="1">
    <location>
        <begin position="20"/>
        <end position="39"/>
    </location>
</feature>
<dbReference type="Proteomes" id="UP000269923">
    <property type="component" value="Unassembled WGS sequence"/>
</dbReference>
<dbReference type="STRING" id="1121352.GCA_000620925_01641"/>
<dbReference type="OrthoDB" id="8613597at2"/>
<reference evidence="2 3" key="1">
    <citation type="submission" date="2018-11" db="EMBL/GenBank/DDBJ databases">
        <title>Genomes From Bacteria Associated with the Canine Oral Cavity: a Test Case for Automated Genome-Based Taxonomic Assignment.</title>
        <authorList>
            <person name="Coil D.A."/>
            <person name="Jospin G."/>
            <person name="Darling A.E."/>
            <person name="Wallis C."/>
            <person name="Davis I.J."/>
            <person name="Harris S."/>
            <person name="Eisen J.A."/>
            <person name="Holcombe L.J."/>
            <person name="O'Flynn C."/>
        </authorList>
    </citation>
    <scope>NUCLEOTIDE SEQUENCE [LARGE SCALE GENOMIC DNA]</scope>
    <source>
        <strain evidence="2 3">COT-280</strain>
    </source>
</reference>
<name>A0A3P2A6G1_9NEIS</name>
<accession>A0A3P2A6G1</accession>
<evidence type="ECO:0000256" key="1">
    <source>
        <dbReference type="SAM" id="Phobius"/>
    </source>
</evidence>
<keyword evidence="1" id="KW-1133">Transmembrane helix</keyword>
<dbReference type="RefSeq" id="WP_124794408.1">
    <property type="nucleotide sequence ID" value="NZ_RQYC01000005.1"/>
</dbReference>
<evidence type="ECO:0000313" key="3">
    <source>
        <dbReference type="Proteomes" id="UP000269923"/>
    </source>
</evidence>
<organism evidence="2 3">
    <name type="scientific">Conchiformibius steedae</name>
    <dbReference type="NCBI Taxonomy" id="153493"/>
    <lineage>
        <taxon>Bacteria</taxon>
        <taxon>Pseudomonadati</taxon>
        <taxon>Pseudomonadota</taxon>
        <taxon>Betaproteobacteria</taxon>
        <taxon>Neisseriales</taxon>
        <taxon>Neisseriaceae</taxon>
        <taxon>Conchiformibius</taxon>
    </lineage>
</organism>
<gene>
    <name evidence="2" type="ORF">EII21_04355</name>
</gene>
<evidence type="ECO:0008006" key="4">
    <source>
        <dbReference type="Google" id="ProtNLM"/>
    </source>
</evidence>
<keyword evidence="1" id="KW-0812">Transmembrane</keyword>
<protein>
    <recommendedName>
        <fullName evidence="4">Pilus assembly protein</fullName>
    </recommendedName>
</protein>
<feature type="transmembrane region" description="Helical" evidence="1">
    <location>
        <begin position="81"/>
        <end position="100"/>
    </location>
</feature>
<proteinExistence type="predicted"/>
<comment type="caution">
    <text evidence="2">The sequence shown here is derived from an EMBL/GenBank/DDBJ whole genome shotgun (WGS) entry which is preliminary data.</text>
</comment>
<dbReference type="EMBL" id="RQYC01000005">
    <property type="protein sequence ID" value="RRD90518.1"/>
    <property type="molecule type" value="Genomic_DNA"/>
</dbReference>
<evidence type="ECO:0000313" key="2">
    <source>
        <dbReference type="EMBL" id="RRD90518.1"/>
    </source>
</evidence>
<sequence>MNPKNPFPLQAKFKAAGVHLLLSLLIFAGVAVWLVFGLYPEFYFHMSGGIQGMMLMFGVDVVLGPLLTFLVFNPYKKLREIVSDCVIIGAVQFAALGYGLHTVYQEHPTLTVLYEYGTATALTHREVQADKNWANLPDSEQHSQRVAGVAWTVFSQQQGKDSYSPPPAAPAILAKADAAARQYMSPEEKAQLAQWERSHGPVYVFAVIGKYTGAYIVLDRRFHYLTKIGEKEAGL</sequence>
<keyword evidence="3" id="KW-1185">Reference proteome</keyword>